<dbReference type="EMBL" id="JAULSR010000001">
    <property type="protein sequence ID" value="KAK0634422.1"/>
    <property type="molecule type" value="Genomic_DNA"/>
</dbReference>
<organism evidence="11 12">
    <name type="scientific">Bombardia bombarda</name>
    <dbReference type="NCBI Taxonomy" id="252184"/>
    <lineage>
        <taxon>Eukaryota</taxon>
        <taxon>Fungi</taxon>
        <taxon>Dikarya</taxon>
        <taxon>Ascomycota</taxon>
        <taxon>Pezizomycotina</taxon>
        <taxon>Sordariomycetes</taxon>
        <taxon>Sordariomycetidae</taxon>
        <taxon>Sordariales</taxon>
        <taxon>Lasiosphaeriaceae</taxon>
        <taxon>Bombardia</taxon>
    </lineage>
</organism>
<dbReference type="GO" id="GO:0030970">
    <property type="term" value="P:retrograde protein transport, ER to cytosol"/>
    <property type="evidence" value="ECO:0007669"/>
    <property type="project" value="TreeGrafter"/>
</dbReference>
<comment type="similarity">
    <text evidence="2 7">Belongs to the OS-9 family.</text>
</comment>
<feature type="compositionally biased region" description="Polar residues" evidence="8">
    <location>
        <begin position="221"/>
        <end position="239"/>
    </location>
</feature>
<evidence type="ECO:0000256" key="2">
    <source>
        <dbReference type="ARBA" id="ARBA00009918"/>
    </source>
</evidence>
<dbReference type="Pfam" id="PF07915">
    <property type="entry name" value="PRKCSH"/>
    <property type="match status" value="1"/>
</dbReference>
<comment type="subcellular location">
    <subcellularLocation>
        <location evidence="1 7">Endoplasmic reticulum membrane</location>
        <topology evidence="1 7">Peripheral membrane protein</topology>
        <orientation evidence="1 7">Lumenal side</orientation>
    </subcellularLocation>
</comment>
<evidence type="ECO:0000256" key="3">
    <source>
        <dbReference type="ARBA" id="ARBA00022729"/>
    </source>
</evidence>
<comment type="caution">
    <text evidence="11">The sequence shown here is derived from an EMBL/GenBank/DDBJ whole genome shotgun (WGS) entry which is preliminary data.</text>
</comment>
<dbReference type="InterPro" id="IPR044865">
    <property type="entry name" value="MRH_dom"/>
</dbReference>
<keyword evidence="3 9" id="KW-0732">Signal</keyword>
<keyword evidence="12" id="KW-1185">Reference proteome</keyword>
<protein>
    <recommendedName>
        <fullName evidence="7">Endoplasmic reticulum lectin</fullName>
    </recommendedName>
    <alternativeName>
        <fullName evidence="7">Protein OS-9 homolog</fullName>
    </alternativeName>
</protein>
<evidence type="ECO:0000256" key="5">
    <source>
        <dbReference type="ARBA" id="ARBA00022824"/>
    </source>
</evidence>
<feature type="compositionally biased region" description="Basic and acidic residues" evidence="8">
    <location>
        <begin position="523"/>
        <end position="543"/>
    </location>
</feature>
<dbReference type="PROSITE" id="PS51914">
    <property type="entry name" value="MRH"/>
    <property type="match status" value="1"/>
</dbReference>
<dbReference type="InterPro" id="IPR045149">
    <property type="entry name" value="OS-9-like"/>
</dbReference>
<dbReference type="GO" id="GO:0030968">
    <property type="term" value="P:endoplasmic reticulum unfolded protein response"/>
    <property type="evidence" value="ECO:0007669"/>
    <property type="project" value="UniProtKB-UniRule"/>
</dbReference>
<evidence type="ECO:0000256" key="7">
    <source>
        <dbReference type="RuleBase" id="RU369099"/>
    </source>
</evidence>
<feature type="region of interest" description="Disordered" evidence="8">
    <location>
        <begin position="217"/>
        <end position="253"/>
    </location>
</feature>
<evidence type="ECO:0000313" key="11">
    <source>
        <dbReference type="EMBL" id="KAK0634422.1"/>
    </source>
</evidence>
<dbReference type="InterPro" id="IPR009011">
    <property type="entry name" value="Man6P_isomerase_rcpt-bd_dom_sf"/>
</dbReference>
<dbReference type="PANTHER" id="PTHR15414:SF0">
    <property type="entry name" value="ENDOPLASMIC RETICULUM LECTIN 1"/>
    <property type="match status" value="1"/>
</dbReference>
<dbReference type="AlphaFoldDB" id="A0AA39XJI0"/>
<gene>
    <name evidence="11" type="ORF">B0T17DRAFT_483556</name>
</gene>
<dbReference type="GO" id="GO:0005788">
    <property type="term" value="C:endoplasmic reticulum lumen"/>
    <property type="evidence" value="ECO:0007669"/>
    <property type="project" value="UniProtKB-UniRule"/>
</dbReference>
<feature type="signal peptide" evidence="9">
    <location>
        <begin position="1"/>
        <end position="18"/>
    </location>
</feature>
<dbReference type="Gene3D" id="2.70.130.10">
    <property type="entry name" value="Mannose-6-phosphate receptor binding domain"/>
    <property type="match status" value="1"/>
</dbReference>
<dbReference type="GO" id="GO:0030246">
    <property type="term" value="F:carbohydrate binding"/>
    <property type="evidence" value="ECO:0007669"/>
    <property type="project" value="UniProtKB-UniRule"/>
</dbReference>
<evidence type="ECO:0000256" key="4">
    <source>
        <dbReference type="ARBA" id="ARBA00022734"/>
    </source>
</evidence>
<dbReference type="PANTHER" id="PTHR15414">
    <property type="entry name" value="OS-9-RELATED"/>
    <property type="match status" value="1"/>
</dbReference>
<name>A0AA39XJI0_9PEZI</name>
<keyword evidence="6" id="KW-1015">Disulfide bond</keyword>
<keyword evidence="7" id="KW-0472">Membrane</keyword>
<feature type="domain" description="MRH" evidence="10">
    <location>
        <begin position="168"/>
        <end position="322"/>
    </location>
</feature>
<proteinExistence type="inferred from homology"/>
<feature type="chain" id="PRO_5041337247" description="Endoplasmic reticulum lectin" evidence="9">
    <location>
        <begin position="19"/>
        <end position="560"/>
    </location>
</feature>
<evidence type="ECO:0000256" key="8">
    <source>
        <dbReference type="SAM" id="MobiDB-lite"/>
    </source>
</evidence>
<evidence type="ECO:0000256" key="1">
    <source>
        <dbReference type="ARBA" id="ARBA00004367"/>
    </source>
</evidence>
<sequence length="560" mass="60846">MRRFNLLLVASVLQLCGARQHSFSVYDDLLAHPQFEVVFSDAYIHESEALALLESSTKDPSSTYAADFSSQTDLAGNVRESAAVDAGAASRSSYDGDNGAEIDDNSHQVSETFEIINTPPTRYLCSVPVIAPPPALNQTANELAKAEEARELSRAYTKGWELLRGLEGECLYFVFGWWSYTFCYGKSIVQFHALPSGIKGTPPVRDPTSEEYVLGTALAPPQTTTKSTNSRPNSSQDQKQAGADAANSIAPPNTELQVKGDQRYLVQRLEGGSICDLTGRPRTIEVQYHCHPGALFDRIGWIKEVTTCTYLMLVQTPRLCEDVAFLPPKETRAHPISCRPIVNSEEEAALYSGRQATIEAMESKAAAAAVGTQQAKSKDANPTNPFTGMTIGGVVVGGRAVLGSGEDDKPVAKIQPPRQLAQTKKAVSFVPLVDTFLGELNKEIKKKGGPLTQEDIDGMEVDPETLEELRKELERIAKDMNWDLDASEVSGRQVLEFFAVETEEGDEEAEGGGKGKVVKAQKAKSDGDAKGKGGKDGQDKQVEGEDEQQGSEEVFFKEEL</sequence>
<evidence type="ECO:0000256" key="9">
    <source>
        <dbReference type="SAM" id="SignalP"/>
    </source>
</evidence>
<evidence type="ECO:0000259" key="10">
    <source>
        <dbReference type="PROSITE" id="PS51914"/>
    </source>
</evidence>
<dbReference type="GO" id="GO:0005789">
    <property type="term" value="C:endoplasmic reticulum membrane"/>
    <property type="evidence" value="ECO:0007669"/>
    <property type="project" value="UniProtKB-SubCell"/>
</dbReference>
<comment type="function">
    <text evidence="7">Lectin involved in the quality control of the secretory pathway. As a member of the endoplasmic reticulum-associated degradation lumenal (ERAD-L) surveillance system, targets misfolded endoplasmic reticulum lumenal glycoproteins for degradation.</text>
</comment>
<keyword evidence="5 7" id="KW-0256">Endoplasmic reticulum</keyword>
<dbReference type="Proteomes" id="UP001174934">
    <property type="component" value="Unassembled WGS sequence"/>
</dbReference>
<dbReference type="InterPro" id="IPR012913">
    <property type="entry name" value="OS9-like_dom"/>
</dbReference>
<evidence type="ECO:0000313" key="12">
    <source>
        <dbReference type="Proteomes" id="UP001174934"/>
    </source>
</evidence>
<keyword evidence="4 7" id="KW-0430">Lectin</keyword>
<evidence type="ECO:0000256" key="6">
    <source>
        <dbReference type="ARBA" id="ARBA00023157"/>
    </source>
</evidence>
<reference evidence="11" key="1">
    <citation type="submission" date="2023-06" db="EMBL/GenBank/DDBJ databases">
        <title>Genome-scale phylogeny and comparative genomics of the fungal order Sordariales.</title>
        <authorList>
            <consortium name="Lawrence Berkeley National Laboratory"/>
            <person name="Hensen N."/>
            <person name="Bonometti L."/>
            <person name="Westerberg I."/>
            <person name="Brannstrom I.O."/>
            <person name="Guillou S."/>
            <person name="Cros-Aarteil S."/>
            <person name="Calhoun S."/>
            <person name="Haridas S."/>
            <person name="Kuo A."/>
            <person name="Mondo S."/>
            <person name="Pangilinan J."/>
            <person name="Riley R."/>
            <person name="LaButti K."/>
            <person name="Andreopoulos B."/>
            <person name="Lipzen A."/>
            <person name="Chen C."/>
            <person name="Yanf M."/>
            <person name="Daum C."/>
            <person name="Ng V."/>
            <person name="Clum A."/>
            <person name="Steindorff A."/>
            <person name="Ohm R."/>
            <person name="Martin F."/>
            <person name="Silar P."/>
            <person name="Natvig D."/>
            <person name="Lalanne C."/>
            <person name="Gautier V."/>
            <person name="Ament-velasquez S.L."/>
            <person name="Kruys A."/>
            <person name="Hutchinson M.I."/>
            <person name="Powell A.J."/>
            <person name="Barry K."/>
            <person name="Miller A.N."/>
            <person name="Grigoriev I.V."/>
            <person name="Debuchy R."/>
            <person name="Gladieux P."/>
            <person name="Thoren M.H."/>
            <person name="Johannesson H."/>
        </authorList>
    </citation>
    <scope>NUCLEOTIDE SEQUENCE</scope>
    <source>
        <strain evidence="11">SMH3391-2</strain>
    </source>
</reference>
<dbReference type="SUPFAM" id="SSF50911">
    <property type="entry name" value="Mannose 6-phosphate receptor domain"/>
    <property type="match status" value="1"/>
</dbReference>
<feature type="region of interest" description="Disordered" evidence="8">
    <location>
        <begin position="502"/>
        <end position="560"/>
    </location>
</feature>
<accession>A0AA39XJI0</accession>